<protein>
    <recommendedName>
        <fullName evidence="3 7">Beta-galactosidase</fullName>
        <ecNumber evidence="3 7">3.2.1.23</ecNumber>
    </recommendedName>
    <alternativeName>
        <fullName evidence="6 7">Lactase</fullName>
    </alternativeName>
</protein>
<reference evidence="10" key="1">
    <citation type="journal article" date="2019" name="Int. J. Syst. Evol. Microbiol.">
        <title>The Global Catalogue of Microorganisms (GCM) 10K type strain sequencing project: providing services to taxonomists for standard genome sequencing and annotation.</title>
        <authorList>
            <consortium name="The Broad Institute Genomics Platform"/>
            <consortium name="The Broad Institute Genome Sequencing Center for Infectious Disease"/>
            <person name="Wu L."/>
            <person name="Ma J."/>
        </authorList>
    </citation>
    <scope>NUCLEOTIDE SEQUENCE [LARGE SCALE GENOMIC DNA]</scope>
    <source>
        <strain evidence="10">JCM 17498</strain>
    </source>
</reference>
<dbReference type="InterPro" id="IPR014718">
    <property type="entry name" value="GH-type_carb-bd"/>
</dbReference>
<dbReference type="InterPro" id="IPR036156">
    <property type="entry name" value="Beta-gal/glucu_dom_sf"/>
</dbReference>
<keyword evidence="4 7" id="KW-0378">Hydrolase</keyword>
<dbReference type="InterPro" id="IPR006101">
    <property type="entry name" value="Glyco_hydro_2"/>
</dbReference>
<gene>
    <name evidence="9" type="primary">lacZ_3</name>
    <name evidence="9" type="ORF">GCM10022268_20550</name>
</gene>
<dbReference type="Gene3D" id="2.70.98.10">
    <property type="match status" value="1"/>
</dbReference>
<evidence type="ECO:0000313" key="10">
    <source>
        <dbReference type="Proteomes" id="UP001500523"/>
    </source>
</evidence>
<accession>A0ABP7DZ60</accession>
<proteinExistence type="inferred from homology"/>
<dbReference type="Pfam" id="PF02837">
    <property type="entry name" value="Glyco_hydro_2_N"/>
    <property type="match status" value="1"/>
</dbReference>
<dbReference type="SUPFAM" id="SSF49303">
    <property type="entry name" value="beta-Galactosidase/glucuronidase domain"/>
    <property type="match status" value="2"/>
</dbReference>
<evidence type="ECO:0000313" key="9">
    <source>
        <dbReference type="EMBL" id="GAA3711434.1"/>
    </source>
</evidence>
<dbReference type="InterPro" id="IPR006102">
    <property type="entry name" value="Ig-like_GH2"/>
</dbReference>
<dbReference type="SUPFAM" id="SSF74650">
    <property type="entry name" value="Galactose mutarotase-like"/>
    <property type="match status" value="1"/>
</dbReference>
<dbReference type="PANTHER" id="PTHR46323:SF2">
    <property type="entry name" value="BETA-GALACTOSIDASE"/>
    <property type="match status" value="1"/>
</dbReference>
<sequence length="1052" mass="116082">MTCPHVMWVKAQGPMRRPLRTETHMMRRPPTIAFLLAAVAMPLAAQVPAPAEWERPEVIRQGAEPMHATFDGFETRASALSRDVRRSRYHLSLDGDWRFHLSPTPEARPADFHRPDYDVSGWGTVTVPGILQAQGHGGPVFVGSGYPFPRNQPWIDHTLNEVGSYRRDFTVPAHFAGRRLLLTVGAAGAAYYIWVNGVRVGYSEDSKLPAEFDVTAARRPGRNTVAIELYRYADGSYLEDQDFWRVNGIERSITLYAAPATRIRDLSVGAGLDRDYRDGRLTLAVDVAGTPDPTARLRATLLDGQRPLLTREMPVAGGKATLDAALPAIRPWSAETPDLYTLLVELVDAKGRLIEATSRRIGFRTVEIAGGEVRVNGRRIMIRGVNRHEHDPHSFRIVSEATMRRDIELMKQANVNAVRTSHYPNDPRWYDLADEYGLYVMDEADIESHGYLGLSQQNDNDPAVLLGNKSEWRAAHLDRVERMVERDKNHPSIIFWSLGNETGIGTSFEAAAKWVKARDPSRLVSFLGWSMSGWRHPVNTYVDIFAPMYDDVWKLADYAQQPGLTQPLILCEYAHAMGNSLGNFADYWDVMRRYPKLQGGFVWDWVDQTIIVKDKAGRDYFAQGPDFANKGGDDSPVGDGVIRSDRTPDPEYFELAKVQSPIAFVQVRPGYAVENRHDHIDLSRFTLDWTMMEDGRAIASGTIPTPVVAPGGHAPLAFTPPPARDAGAERILVLRARAKPGAIPMVAAGHVVGWEQFPLTAPRGAAAITATVAPVVAGDVLRLAAGDAVLEIDRVTGLVRRYARGGRTLLTGGAPDFWRAPTDNDIGSGVPKSHAMWKQFSRNRRVDGVADEGDAIVVRHDMGVGSVKTVTRWTMAADGTVRADVDFTPLRTTLPDPLRVGLAFRTPAALDRVRWFGRGPHETYADRKTGGLVAIWQGALADQYHGYARPQESGSKQDVRWIALTGTGVPGLRVTGAKPLSVNALPFPYDDLETARHSSDIHPHGDGTLLIDAAQAGVGGDTGWNLDGRAHMPYRIALKPLSYSFTIGPDRP</sequence>
<dbReference type="PROSITE" id="PS00719">
    <property type="entry name" value="GLYCOSYL_HYDROL_F2_1"/>
    <property type="match status" value="1"/>
</dbReference>
<dbReference type="InterPro" id="IPR008979">
    <property type="entry name" value="Galactose-bd-like_sf"/>
</dbReference>
<dbReference type="EMBL" id="BAABBF010000004">
    <property type="protein sequence ID" value="GAA3711434.1"/>
    <property type="molecule type" value="Genomic_DNA"/>
</dbReference>
<dbReference type="InterPro" id="IPR017853">
    <property type="entry name" value="GH"/>
</dbReference>
<dbReference type="EC" id="3.2.1.23" evidence="3 7"/>
<evidence type="ECO:0000256" key="5">
    <source>
        <dbReference type="ARBA" id="ARBA00023295"/>
    </source>
</evidence>
<dbReference type="Pfam" id="PF00703">
    <property type="entry name" value="Glyco_hydro_2"/>
    <property type="match status" value="1"/>
</dbReference>
<dbReference type="InterPro" id="IPR013783">
    <property type="entry name" value="Ig-like_fold"/>
</dbReference>
<evidence type="ECO:0000256" key="7">
    <source>
        <dbReference type="RuleBase" id="RU361154"/>
    </source>
</evidence>
<comment type="caution">
    <text evidence="9">The sequence shown here is derived from an EMBL/GenBank/DDBJ whole genome shotgun (WGS) entry which is preliminary data.</text>
</comment>
<dbReference type="Gene3D" id="2.60.120.260">
    <property type="entry name" value="Galactose-binding domain-like"/>
    <property type="match status" value="1"/>
</dbReference>
<dbReference type="SUPFAM" id="SSF49785">
    <property type="entry name" value="Galactose-binding domain-like"/>
    <property type="match status" value="1"/>
</dbReference>
<keyword evidence="10" id="KW-1185">Reference proteome</keyword>
<dbReference type="SMART" id="SM01038">
    <property type="entry name" value="Bgal_small_N"/>
    <property type="match status" value="1"/>
</dbReference>
<evidence type="ECO:0000256" key="3">
    <source>
        <dbReference type="ARBA" id="ARBA00012756"/>
    </source>
</evidence>
<evidence type="ECO:0000256" key="2">
    <source>
        <dbReference type="ARBA" id="ARBA00007401"/>
    </source>
</evidence>
<name>A0ABP7DZ60_9SPHN</name>
<dbReference type="Gene3D" id="3.20.20.80">
    <property type="entry name" value="Glycosidases"/>
    <property type="match status" value="1"/>
</dbReference>
<feature type="domain" description="Beta galactosidase small chain/" evidence="8">
    <location>
        <begin position="782"/>
        <end position="1048"/>
    </location>
</feature>
<dbReference type="InterPro" id="IPR032312">
    <property type="entry name" value="LacZ_4"/>
</dbReference>
<dbReference type="Proteomes" id="UP001500523">
    <property type="component" value="Unassembled WGS sequence"/>
</dbReference>
<dbReference type="InterPro" id="IPR006103">
    <property type="entry name" value="Glyco_hydro_2_cat"/>
</dbReference>
<dbReference type="Gene3D" id="2.60.40.10">
    <property type="entry name" value="Immunoglobulins"/>
    <property type="match status" value="2"/>
</dbReference>
<dbReference type="PRINTS" id="PR00132">
    <property type="entry name" value="GLHYDRLASE2"/>
</dbReference>
<dbReference type="Pfam" id="PF16353">
    <property type="entry name" value="LacZ_4"/>
    <property type="match status" value="1"/>
</dbReference>
<dbReference type="InterPro" id="IPR050347">
    <property type="entry name" value="Bact_Beta-galactosidase"/>
</dbReference>
<dbReference type="SUPFAM" id="SSF51445">
    <property type="entry name" value="(Trans)glycosidases"/>
    <property type="match status" value="1"/>
</dbReference>
<dbReference type="InterPro" id="IPR023230">
    <property type="entry name" value="Glyco_hydro_2_CS"/>
</dbReference>
<dbReference type="PROSITE" id="PS00608">
    <property type="entry name" value="GLYCOSYL_HYDROL_F2_2"/>
    <property type="match status" value="1"/>
</dbReference>
<dbReference type="Pfam" id="PF02836">
    <property type="entry name" value="Glyco_hydro_2_C"/>
    <property type="match status" value="1"/>
</dbReference>
<organism evidence="9 10">
    <name type="scientific">Sphingomonas cynarae</name>
    <dbReference type="NCBI Taxonomy" id="930197"/>
    <lineage>
        <taxon>Bacteria</taxon>
        <taxon>Pseudomonadati</taxon>
        <taxon>Pseudomonadota</taxon>
        <taxon>Alphaproteobacteria</taxon>
        <taxon>Sphingomonadales</taxon>
        <taxon>Sphingomonadaceae</taxon>
        <taxon>Sphingomonas</taxon>
    </lineage>
</organism>
<evidence type="ECO:0000256" key="6">
    <source>
        <dbReference type="ARBA" id="ARBA00032230"/>
    </source>
</evidence>
<evidence type="ECO:0000259" key="8">
    <source>
        <dbReference type="SMART" id="SM01038"/>
    </source>
</evidence>
<dbReference type="Pfam" id="PF02929">
    <property type="entry name" value="Bgal_small_N"/>
    <property type="match status" value="1"/>
</dbReference>
<dbReference type="InterPro" id="IPR023232">
    <property type="entry name" value="Glyco_hydro_2_AS"/>
</dbReference>
<dbReference type="InterPro" id="IPR011013">
    <property type="entry name" value="Gal_mutarotase_sf_dom"/>
</dbReference>
<dbReference type="InterPro" id="IPR004199">
    <property type="entry name" value="B-gal_small/dom_5"/>
</dbReference>
<keyword evidence="5 7" id="KW-0326">Glycosidase</keyword>
<dbReference type="InterPro" id="IPR006104">
    <property type="entry name" value="Glyco_hydro_2_N"/>
</dbReference>
<comment type="catalytic activity">
    <reaction evidence="1 7">
        <text>Hydrolysis of terminal non-reducing beta-D-galactose residues in beta-D-galactosides.</text>
        <dbReference type="EC" id="3.2.1.23"/>
    </reaction>
</comment>
<dbReference type="PANTHER" id="PTHR46323">
    <property type="entry name" value="BETA-GALACTOSIDASE"/>
    <property type="match status" value="1"/>
</dbReference>
<evidence type="ECO:0000256" key="4">
    <source>
        <dbReference type="ARBA" id="ARBA00022801"/>
    </source>
</evidence>
<comment type="similarity">
    <text evidence="2 7">Belongs to the glycosyl hydrolase 2 family.</text>
</comment>
<evidence type="ECO:0000256" key="1">
    <source>
        <dbReference type="ARBA" id="ARBA00001412"/>
    </source>
</evidence>